<comment type="caution">
    <text evidence="1">The sequence shown here is derived from an EMBL/GenBank/DDBJ whole genome shotgun (WGS) entry which is preliminary data.</text>
</comment>
<dbReference type="AlphaFoldDB" id="A0A9N9J6N3"/>
<evidence type="ECO:0000313" key="2">
    <source>
        <dbReference type="Proteomes" id="UP000789759"/>
    </source>
</evidence>
<dbReference type="Proteomes" id="UP000789759">
    <property type="component" value="Unassembled WGS sequence"/>
</dbReference>
<reference evidence="1" key="1">
    <citation type="submission" date="2021-06" db="EMBL/GenBank/DDBJ databases">
        <authorList>
            <person name="Kallberg Y."/>
            <person name="Tangrot J."/>
            <person name="Rosling A."/>
        </authorList>
    </citation>
    <scope>NUCLEOTIDE SEQUENCE</scope>
    <source>
        <strain evidence="1">FL966</strain>
    </source>
</reference>
<dbReference type="OrthoDB" id="2416518at2759"/>
<gene>
    <name evidence="1" type="ORF">CPELLU_LOCUS15603</name>
</gene>
<name>A0A9N9J6N3_9GLOM</name>
<evidence type="ECO:0000313" key="1">
    <source>
        <dbReference type="EMBL" id="CAG8766214.1"/>
    </source>
</evidence>
<accession>A0A9N9J6N3</accession>
<sequence>MSLNQNKYPENNPFTLKQSNTNYNYHIINEGFYPSNSKIYYTSARSCSGTKYKIPDNYLVQTSWGRGKSWHIIECEIEYDSDGPVFRIRFNENSQNYVIESKESSTAVANNYLQKKNPNTNAKLSGIHVFGLNATDVDKSMKTKRSRGFSIQISEAFKNEIPKFYNLFDRSVLQESEFFNDCTLQTLNLPPSGHLKVSLLSMISLNHYVPDELHIILRIWDCLWELVIQELKSENRFDNYVRAIINVEMQRISVIFNEERAILINCLWRDFYTLYKLMKDRETDPTFFIVQAKKWLDLFLTPY</sequence>
<protein>
    <submittedName>
        <fullName evidence="1">3969_t:CDS:1</fullName>
    </submittedName>
</protein>
<keyword evidence="2" id="KW-1185">Reference proteome</keyword>
<proteinExistence type="predicted"/>
<organism evidence="1 2">
    <name type="scientific">Cetraspora pellucida</name>
    <dbReference type="NCBI Taxonomy" id="1433469"/>
    <lineage>
        <taxon>Eukaryota</taxon>
        <taxon>Fungi</taxon>
        <taxon>Fungi incertae sedis</taxon>
        <taxon>Mucoromycota</taxon>
        <taxon>Glomeromycotina</taxon>
        <taxon>Glomeromycetes</taxon>
        <taxon>Diversisporales</taxon>
        <taxon>Gigasporaceae</taxon>
        <taxon>Cetraspora</taxon>
    </lineage>
</organism>
<dbReference type="EMBL" id="CAJVQA010020905">
    <property type="protein sequence ID" value="CAG8766214.1"/>
    <property type="molecule type" value="Genomic_DNA"/>
</dbReference>